<dbReference type="Pfam" id="PF00512">
    <property type="entry name" value="HisKA"/>
    <property type="match status" value="1"/>
</dbReference>
<comment type="caution">
    <text evidence="8">The sequence shown here is derived from an EMBL/GenBank/DDBJ whole genome shotgun (WGS) entry which is preliminary data.</text>
</comment>
<dbReference type="InterPro" id="IPR050736">
    <property type="entry name" value="Sensor_HK_Regulatory"/>
</dbReference>
<dbReference type="InterPro" id="IPR036890">
    <property type="entry name" value="HATPase_C_sf"/>
</dbReference>
<protein>
    <recommendedName>
        <fullName evidence="2">histidine kinase</fullName>
        <ecNumber evidence="2">2.7.13.3</ecNumber>
    </recommendedName>
</protein>
<sequence length="454" mass="49030">MNAPGKTAAKAFSDRRDRLVSAEEPLASLQFNCGGTIPGTIAIPSLLESVRKAREYGLKIARTMQAQDDHEAITAWIELTPLEDGCEICVRNWQAMPFEADGDASGEGAPHAADRALADFTAILDAEQNIVAAESEARDLTPLLKSMARAQGERWSKFVRIEGLDDRAKLHWRLLDGAQCMVEGSERKWTIGLYPRRTPVGDLAGFELTLTADRPLDRSVRAGDDPDEAVDHMIARDVAPALRQPLARIIANAETIRARLAGPLPDQYSDYAGDIASAGQHLMALLDDLSDLEIVEAADFRTAPDRIDLADVAQRAAGIVGVRAREKDIALVGPDTTERVPATAEFRRVLQILLNLIGNAIRYAPQGSQVRIELDQGDGKARVHVVDEGQGIPANKREKIFDKFERLGRSGDGGSGLGLYISRKLARAMGGELAVTSSDGEGGRFTLTLPSAAG</sequence>
<dbReference type="Gene3D" id="3.30.565.10">
    <property type="entry name" value="Histidine kinase-like ATPase, C-terminal domain"/>
    <property type="match status" value="1"/>
</dbReference>
<feature type="domain" description="Histidine kinase" evidence="7">
    <location>
        <begin position="237"/>
        <end position="453"/>
    </location>
</feature>
<keyword evidence="6" id="KW-0902">Two-component regulatory system</keyword>
<accession>A0ABQ1FA57</accession>
<keyword evidence="9" id="KW-1185">Reference proteome</keyword>
<dbReference type="SUPFAM" id="SSF55874">
    <property type="entry name" value="ATPase domain of HSP90 chaperone/DNA topoisomerase II/histidine kinase"/>
    <property type="match status" value="1"/>
</dbReference>
<evidence type="ECO:0000256" key="5">
    <source>
        <dbReference type="ARBA" id="ARBA00022777"/>
    </source>
</evidence>
<keyword evidence="3" id="KW-0597">Phosphoprotein</keyword>
<dbReference type="RefSeq" id="WP_188641786.1">
    <property type="nucleotide sequence ID" value="NZ_BMID01000001.1"/>
</dbReference>
<dbReference type="InterPro" id="IPR003661">
    <property type="entry name" value="HisK_dim/P_dom"/>
</dbReference>
<dbReference type="CDD" id="cd00082">
    <property type="entry name" value="HisKA"/>
    <property type="match status" value="1"/>
</dbReference>
<comment type="catalytic activity">
    <reaction evidence="1">
        <text>ATP + protein L-histidine = ADP + protein N-phospho-L-histidine.</text>
        <dbReference type="EC" id="2.7.13.3"/>
    </reaction>
</comment>
<dbReference type="PROSITE" id="PS50109">
    <property type="entry name" value="HIS_KIN"/>
    <property type="match status" value="1"/>
</dbReference>
<organism evidence="8 9">
    <name type="scientific">Blastomonas marina</name>
    <dbReference type="NCBI Taxonomy" id="1867408"/>
    <lineage>
        <taxon>Bacteria</taxon>
        <taxon>Pseudomonadati</taxon>
        <taxon>Pseudomonadota</taxon>
        <taxon>Alphaproteobacteria</taxon>
        <taxon>Sphingomonadales</taxon>
        <taxon>Sphingomonadaceae</taxon>
        <taxon>Blastomonas</taxon>
    </lineage>
</organism>
<evidence type="ECO:0000256" key="2">
    <source>
        <dbReference type="ARBA" id="ARBA00012438"/>
    </source>
</evidence>
<dbReference type="EC" id="2.7.13.3" evidence="2"/>
<dbReference type="SMART" id="SM00388">
    <property type="entry name" value="HisKA"/>
    <property type="match status" value="1"/>
</dbReference>
<gene>
    <name evidence="8" type="ORF">GCM10010923_11430</name>
</gene>
<name>A0ABQ1FA57_9SPHN</name>
<dbReference type="InterPro" id="IPR036097">
    <property type="entry name" value="HisK_dim/P_sf"/>
</dbReference>
<evidence type="ECO:0000256" key="3">
    <source>
        <dbReference type="ARBA" id="ARBA00022553"/>
    </source>
</evidence>
<evidence type="ECO:0000313" key="8">
    <source>
        <dbReference type="EMBL" id="GGA04134.1"/>
    </source>
</evidence>
<evidence type="ECO:0000313" key="9">
    <source>
        <dbReference type="Proteomes" id="UP000603317"/>
    </source>
</evidence>
<dbReference type="PANTHER" id="PTHR43711:SF1">
    <property type="entry name" value="HISTIDINE KINASE 1"/>
    <property type="match status" value="1"/>
</dbReference>
<dbReference type="InterPro" id="IPR005467">
    <property type="entry name" value="His_kinase_dom"/>
</dbReference>
<proteinExistence type="predicted"/>
<dbReference type="InterPro" id="IPR004358">
    <property type="entry name" value="Sig_transdc_His_kin-like_C"/>
</dbReference>
<evidence type="ECO:0000259" key="7">
    <source>
        <dbReference type="PROSITE" id="PS50109"/>
    </source>
</evidence>
<keyword evidence="4" id="KW-0808">Transferase</keyword>
<evidence type="ECO:0000256" key="4">
    <source>
        <dbReference type="ARBA" id="ARBA00022679"/>
    </source>
</evidence>
<dbReference type="PANTHER" id="PTHR43711">
    <property type="entry name" value="TWO-COMPONENT HISTIDINE KINASE"/>
    <property type="match status" value="1"/>
</dbReference>
<dbReference type="EMBL" id="BMID01000001">
    <property type="protein sequence ID" value="GGA04134.1"/>
    <property type="molecule type" value="Genomic_DNA"/>
</dbReference>
<dbReference type="Gene3D" id="1.10.287.130">
    <property type="match status" value="1"/>
</dbReference>
<dbReference type="InterPro" id="IPR003594">
    <property type="entry name" value="HATPase_dom"/>
</dbReference>
<dbReference type="PRINTS" id="PR00344">
    <property type="entry name" value="BCTRLSENSOR"/>
</dbReference>
<reference evidence="9" key="1">
    <citation type="journal article" date="2019" name="Int. J. Syst. Evol. Microbiol.">
        <title>The Global Catalogue of Microorganisms (GCM) 10K type strain sequencing project: providing services to taxonomists for standard genome sequencing and annotation.</title>
        <authorList>
            <consortium name="The Broad Institute Genomics Platform"/>
            <consortium name="The Broad Institute Genome Sequencing Center for Infectious Disease"/>
            <person name="Wu L."/>
            <person name="Ma J."/>
        </authorList>
    </citation>
    <scope>NUCLEOTIDE SEQUENCE [LARGE SCALE GENOMIC DNA]</scope>
    <source>
        <strain evidence="9">CGMCC 1.15297</strain>
    </source>
</reference>
<evidence type="ECO:0000256" key="1">
    <source>
        <dbReference type="ARBA" id="ARBA00000085"/>
    </source>
</evidence>
<dbReference type="SUPFAM" id="SSF47384">
    <property type="entry name" value="Homodimeric domain of signal transducing histidine kinase"/>
    <property type="match status" value="1"/>
</dbReference>
<dbReference type="SMART" id="SM00387">
    <property type="entry name" value="HATPase_c"/>
    <property type="match status" value="1"/>
</dbReference>
<dbReference type="Pfam" id="PF02518">
    <property type="entry name" value="HATPase_c"/>
    <property type="match status" value="1"/>
</dbReference>
<keyword evidence="5" id="KW-0418">Kinase</keyword>
<dbReference type="Proteomes" id="UP000603317">
    <property type="component" value="Unassembled WGS sequence"/>
</dbReference>
<evidence type="ECO:0000256" key="6">
    <source>
        <dbReference type="ARBA" id="ARBA00023012"/>
    </source>
</evidence>
<dbReference type="CDD" id="cd00075">
    <property type="entry name" value="HATPase"/>
    <property type="match status" value="1"/>
</dbReference>